<dbReference type="PANTHER" id="PTHR45821">
    <property type="entry name" value="SNF2 DOMAIN-CONTAINING PROTEIN CLASSY 2-RELATED"/>
    <property type="match status" value="1"/>
</dbReference>
<reference evidence="10 11" key="1">
    <citation type="journal article" date="2021" name="Commun. Biol.">
        <title>The genome of Shorea leprosula (Dipterocarpaceae) highlights the ecological relevance of drought in aseasonal tropical rainforests.</title>
        <authorList>
            <person name="Ng K.K.S."/>
            <person name="Kobayashi M.J."/>
            <person name="Fawcett J.A."/>
            <person name="Hatakeyama M."/>
            <person name="Paape T."/>
            <person name="Ng C.H."/>
            <person name="Ang C.C."/>
            <person name="Tnah L.H."/>
            <person name="Lee C.T."/>
            <person name="Nishiyama T."/>
            <person name="Sese J."/>
            <person name="O'Brien M.J."/>
            <person name="Copetti D."/>
            <person name="Mohd Noor M.I."/>
            <person name="Ong R.C."/>
            <person name="Putra M."/>
            <person name="Sireger I.Z."/>
            <person name="Indrioko S."/>
            <person name="Kosugi Y."/>
            <person name="Izuno A."/>
            <person name="Isagi Y."/>
            <person name="Lee S.L."/>
            <person name="Shimizu K.K."/>
        </authorList>
    </citation>
    <scope>NUCLEOTIDE SEQUENCE [LARGE SCALE GENOMIC DNA]</scope>
    <source>
        <strain evidence="10">214</strain>
    </source>
</reference>
<name>A0AAV5KUA0_9ROSI</name>
<feature type="compositionally biased region" description="Basic and acidic residues" evidence="7">
    <location>
        <begin position="1568"/>
        <end position="1579"/>
    </location>
</feature>
<dbReference type="Gene3D" id="3.40.50.300">
    <property type="entry name" value="P-loop containing nucleotide triphosphate hydrolases"/>
    <property type="match status" value="2"/>
</dbReference>
<dbReference type="PROSITE" id="PS51192">
    <property type="entry name" value="HELICASE_ATP_BIND_1"/>
    <property type="match status" value="2"/>
</dbReference>
<feature type="region of interest" description="Disordered" evidence="7">
    <location>
        <begin position="318"/>
        <end position="371"/>
    </location>
</feature>
<keyword evidence="11" id="KW-1185">Reference proteome</keyword>
<evidence type="ECO:0000313" key="11">
    <source>
        <dbReference type="Proteomes" id="UP001054252"/>
    </source>
</evidence>
<dbReference type="Pfam" id="PF00271">
    <property type="entry name" value="Helicase_C"/>
    <property type="match status" value="2"/>
</dbReference>
<dbReference type="InterPro" id="IPR038718">
    <property type="entry name" value="SNF2-like_sf"/>
</dbReference>
<feature type="compositionally biased region" description="Basic and acidic residues" evidence="7">
    <location>
        <begin position="360"/>
        <end position="371"/>
    </location>
</feature>
<feature type="domain" description="Helicase ATP-binding" evidence="8">
    <location>
        <begin position="1916"/>
        <end position="2115"/>
    </location>
</feature>
<evidence type="ECO:0000256" key="5">
    <source>
        <dbReference type="ARBA" id="ARBA00022840"/>
    </source>
</evidence>
<evidence type="ECO:0000259" key="9">
    <source>
        <dbReference type="PROSITE" id="PS51194"/>
    </source>
</evidence>
<dbReference type="EMBL" id="BPVZ01000079">
    <property type="protein sequence ID" value="GKV28240.1"/>
    <property type="molecule type" value="Genomic_DNA"/>
</dbReference>
<dbReference type="CDD" id="cd18007">
    <property type="entry name" value="DEXHc_ATRX-like"/>
    <property type="match status" value="2"/>
</dbReference>
<evidence type="ECO:0000313" key="10">
    <source>
        <dbReference type="EMBL" id="GKV28240.1"/>
    </source>
</evidence>
<dbReference type="InterPro" id="IPR044567">
    <property type="entry name" value="CLSY/DRD1"/>
</dbReference>
<dbReference type="GO" id="GO:0005634">
    <property type="term" value="C:nucleus"/>
    <property type="evidence" value="ECO:0007669"/>
    <property type="project" value="UniProtKB-SubCell"/>
</dbReference>
<evidence type="ECO:0000256" key="6">
    <source>
        <dbReference type="ARBA" id="ARBA00023242"/>
    </source>
</evidence>
<protein>
    <submittedName>
        <fullName evidence="10">Uncharacterized protein</fullName>
    </submittedName>
</protein>
<feature type="domain" description="Helicase ATP-binding" evidence="8">
    <location>
        <begin position="708"/>
        <end position="907"/>
    </location>
</feature>
<dbReference type="GO" id="GO:0080188">
    <property type="term" value="P:gene silencing by siRNA-directed DNA methylation"/>
    <property type="evidence" value="ECO:0007669"/>
    <property type="project" value="InterPro"/>
</dbReference>
<gene>
    <name evidence="10" type="ORF">SLEP1_g37319</name>
</gene>
<dbReference type="InterPro" id="IPR027417">
    <property type="entry name" value="P-loop_NTPase"/>
</dbReference>
<dbReference type="InterPro" id="IPR014001">
    <property type="entry name" value="Helicase_ATP-bd"/>
</dbReference>
<keyword evidence="2" id="KW-0547">Nucleotide-binding</keyword>
<dbReference type="InterPro" id="IPR049730">
    <property type="entry name" value="SNF2/RAD54-like_C"/>
</dbReference>
<dbReference type="InterPro" id="IPR001650">
    <property type="entry name" value="Helicase_C-like"/>
</dbReference>
<keyword evidence="4" id="KW-0347">Helicase</keyword>
<dbReference type="CDD" id="cd18793">
    <property type="entry name" value="SF2_C_SNF"/>
    <property type="match status" value="2"/>
</dbReference>
<keyword evidence="3" id="KW-0378">Hydrolase</keyword>
<sequence>MRKRPLHQSKHPFEEHPFEVFYCGSWQTVKVIRIENGVMIMYLTDNQHVIEEKRPFSNLRIKSREATLNDCTCFLRPGVDICVLSLQADSSDEANQEPVWLDAKISSIERKPHESECSCLFYVNFYVNQGPPGLEKLTLGKDTEIVGLNQISILQKLEKGHCENQHYRWDFSEDCSTVQRTKIFLGKFSSDVSWLLVTSVLKQIAFEVISVEKKIVYQILDDDNSPLTSDNSFYAVNFRVENGTSVSAVIQFGLFDTPDPSASCNTDEGGQSSFFNATSLRRSKRRNVQPERFLGCDNTLEPDPNWFLSGACRKWRKEEEEEEEDDYDDDDDDDNDADEDMLVPLSHLFGMNPSSSVEHIQSKRKDIVVSKDKAKSSEVKSRWKNPILSEHQNKLALVPVPSESDSLAIERYHHPKSPRNYSEEMDSISFKHYKSNGNHMTQRQKIPALDYMDYEFTWKRRFFNNRVQSKSRHSICSRRDHSRREDFDEPLSFRKTPLSAGAYNKLINSYLRNIDSTITKEEPLVIDQWNEFKKGKLSEKRIETEQPSVQAEEEISEIEMLWREMELCMASAYLEEDEARVSTEPLKKSSEGCQHEYILDEEIGIRCHICGFVSTEIKHVSAPFMEHTSWTTTDSKWCEEDPKYKADEDEGLDISFNHNSSDSPLSEENDNIWALIPEFRKKLHFHQKKAFEFLWQNIAGSLVPALMESSSENTGGCAVSHSPGAGKTFLIIAFLVSYLKLFPGKRPLVLAPKTTLYTWYKEFIKWESPIPVHLIHGRKTYRVFKQRSERFNGVPRPNQDVMHILDCLEKIQKWHAQPSVLVMGYTSFLTLMREDSKFAHRKYMAKVLRESPGLLILDEGHNPRSTKSRLRKVLMKVETDLRILLSGTLFQNNFCEYFNTLCLARPKFVNEVLSELDSKFKRKNCGVEKARHLLENRARKFFLDIIARKIDSDIGEERMVGLNMLRNITSGFIDVYEGANSDSLPGLQIYTMVMNSTDIQHDVLVKLRDIMAGYTGYPLELELLITLASIHPWLVRTSNCVGKFFSAEEQMELEKLKYDFKKGSKVMFVLNLTYRVVKREKVLLFCHNIAPINLFVDLFENVFRWQKGREILVLTGDLELFERGRIIDKFEEPGGPSRVLLASITACAEGISLTAASRTDSASVLFLPFSSPHCFLPLVSLSLPAQSCSLLLQPHPWPLHSDLLSYLDSLISGRNRLRIPAFIAAFEVFYCGSWQTVKVIRIENGVMIMYLTDNQHVIEEKRPFSNLRIKSREATLNDCTCFLRPGVDICVLSLQADSSDEANQEPVWLDAKISSIERKPHESECSCLFYVNFYVNQGPPGLEKLTLGKDTEIVGLNQISILQKLEKGHCENQHYRWDFSEDCSTVQRTKIFLGKFSSDVSWLLVTSVLKQIAFEVISVEKKIVYQILDDDNSPLTSDNSFYAVNFRVENGTSVSAVIQFGLFDTPDPSASCNTDEGGQSSFFNATSLRRSKRRNVQPERFLGCDNTLEPDPNWFLSGACRKWRKEEEEEEEDDYDDDDDDDNDADEDMLVPLSHLFGMNPSSSVEHIQSKRKDIVVSKDKAKSSEVKSRWKNPILSEHQNKLALVPVPSESDSLAIERYHHPKSPRNYSEEMDSISFKHYKSNGNHMTQRQKIPALDYMDYEFTWKRRFFNNRVQSKSRHSICSRRDHSRREDFDEPLSFRKTPLSAGAYNKLINSYLRNIDSTITKEEPLVIDQWNEFKKGKLSEKRIETEQPSVQAEEEISEIEMLWREMELCMASAYLEEDEARVSTEPLKKSSEGCQHEYILDEEIGIRCHICGFVSTEIKHVSAPFMEHTSWTTTDSKWCEEDPKYKADEDEGLDISFNHNSSDSPLSEENDNIWALIPEFRKKLHFHQKKAFEFLWQNIAGSLVPALMESSSENTGGCAVSHSPGAGKTFLIIAFLVSYLKLFPGKRPLVLAPKTTLYTWYKEFIKWESPIPVHLIHGRKTYRVFKQRSERFNGVPRPNQDVMHILDCLEKIQKWHAQPSVLVMGYTSFLTLMREDSKFAHRKYMAKVLRESPGLLILDEGHNPRSTKSRLRKVLMKVETDLRILLSGTLFQNNFCEYFNTLCLARPKFVNEVLSELDSKFKRKNCGVEKARHLLENRARKFFLDIIARKIDSDIGEERMVGLNMLRNITSGFIDVYEGANSDSLPGLQIYTMVMNSTDIQHDVLVKLRDIMAGYTGYPLELELLITLASIHPWLVRTSNCVGKFFSAEEQMELEKLKYDFKKGSKVMFVLNLTYRVVKREKVLLFCHNIAPINLFVDLFENVFRWQKGREILVLTGDLELFERGRIIDKFEEPGGPSRVLLASITACAEGISLTAASRVILLDSEWNPSKTKQAIARAFRPGQQKVVYVYQLLASGTLEEDKYRRTTWKEWVSSMIFSEAFVEDPSCWQAEKIEDDVLREMVAEDKVKSFHMIMKNEKASTG</sequence>
<evidence type="ECO:0000256" key="2">
    <source>
        <dbReference type="ARBA" id="ARBA00022741"/>
    </source>
</evidence>
<dbReference type="Gene3D" id="3.40.50.10810">
    <property type="entry name" value="Tandem AAA-ATPase domain"/>
    <property type="match status" value="2"/>
</dbReference>
<proteinExistence type="predicted"/>
<dbReference type="GO" id="GO:0016787">
    <property type="term" value="F:hydrolase activity"/>
    <property type="evidence" value="ECO:0007669"/>
    <property type="project" value="UniProtKB-KW"/>
</dbReference>
<feature type="region of interest" description="Disordered" evidence="7">
    <location>
        <begin position="1526"/>
        <end position="1579"/>
    </location>
</feature>
<evidence type="ECO:0000256" key="4">
    <source>
        <dbReference type="ARBA" id="ARBA00022806"/>
    </source>
</evidence>
<dbReference type="PROSITE" id="PS51194">
    <property type="entry name" value="HELICASE_CTER"/>
    <property type="match status" value="1"/>
</dbReference>
<feature type="domain" description="Helicase C-terminal" evidence="9">
    <location>
        <begin position="2277"/>
        <end position="2437"/>
    </location>
</feature>
<dbReference type="Proteomes" id="UP001054252">
    <property type="component" value="Unassembled WGS sequence"/>
</dbReference>
<dbReference type="Pfam" id="PF00176">
    <property type="entry name" value="SNF2-rel_dom"/>
    <property type="match status" value="2"/>
</dbReference>
<evidence type="ECO:0000256" key="1">
    <source>
        <dbReference type="ARBA" id="ARBA00004123"/>
    </source>
</evidence>
<comment type="subcellular location">
    <subcellularLocation>
        <location evidence="1">Nucleus</location>
    </subcellularLocation>
</comment>
<keyword evidence="5" id="KW-0067">ATP-binding</keyword>
<dbReference type="SMART" id="SM00490">
    <property type="entry name" value="HELICc"/>
    <property type="match status" value="1"/>
</dbReference>
<evidence type="ECO:0000256" key="7">
    <source>
        <dbReference type="SAM" id="MobiDB-lite"/>
    </source>
</evidence>
<dbReference type="SMART" id="SM00487">
    <property type="entry name" value="DEXDc"/>
    <property type="match status" value="2"/>
</dbReference>
<evidence type="ECO:0000256" key="3">
    <source>
        <dbReference type="ARBA" id="ARBA00022801"/>
    </source>
</evidence>
<feature type="compositionally biased region" description="Acidic residues" evidence="7">
    <location>
        <begin position="319"/>
        <end position="341"/>
    </location>
</feature>
<organism evidence="10 11">
    <name type="scientific">Rubroshorea leprosula</name>
    <dbReference type="NCBI Taxonomy" id="152421"/>
    <lineage>
        <taxon>Eukaryota</taxon>
        <taxon>Viridiplantae</taxon>
        <taxon>Streptophyta</taxon>
        <taxon>Embryophyta</taxon>
        <taxon>Tracheophyta</taxon>
        <taxon>Spermatophyta</taxon>
        <taxon>Magnoliopsida</taxon>
        <taxon>eudicotyledons</taxon>
        <taxon>Gunneridae</taxon>
        <taxon>Pentapetalae</taxon>
        <taxon>rosids</taxon>
        <taxon>malvids</taxon>
        <taxon>Malvales</taxon>
        <taxon>Dipterocarpaceae</taxon>
        <taxon>Rubroshorea</taxon>
    </lineage>
</organism>
<dbReference type="GO" id="GO:0004386">
    <property type="term" value="F:helicase activity"/>
    <property type="evidence" value="ECO:0007669"/>
    <property type="project" value="UniProtKB-KW"/>
</dbReference>
<dbReference type="SUPFAM" id="SSF52540">
    <property type="entry name" value="P-loop containing nucleoside triphosphate hydrolases"/>
    <property type="match status" value="4"/>
</dbReference>
<dbReference type="GO" id="GO:0005524">
    <property type="term" value="F:ATP binding"/>
    <property type="evidence" value="ECO:0007669"/>
    <property type="project" value="UniProtKB-KW"/>
</dbReference>
<keyword evidence="6" id="KW-0539">Nucleus</keyword>
<comment type="caution">
    <text evidence="10">The sequence shown here is derived from an EMBL/GenBank/DDBJ whole genome shotgun (WGS) entry which is preliminary data.</text>
</comment>
<evidence type="ECO:0000259" key="8">
    <source>
        <dbReference type="PROSITE" id="PS51192"/>
    </source>
</evidence>
<dbReference type="PANTHER" id="PTHR45821:SF2">
    <property type="entry name" value="SNF2 DOMAIN-CONTAINING PROTEIN CLASSY 2"/>
    <property type="match status" value="1"/>
</dbReference>
<dbReference type="InterPro" id="IPR000330">
    <property type="entry name" value="SNF2_N"/>
</dbReference>
<feature type="compositionally biased region" description="Acidic residues" evidence="7">
    <location>
        <begin position="1527"/>
        <end position="1549"/>
    </location>
</feature>
<accession>A0AAV5KUA0</accession>